<dbReference type="RefSeq" id="WP_076558271.1">
    <property type="nucleotide sequence ID" value="NZ_FTOC01000004.1"/>
</dbReference>
<reference evidence="3" key="1">
    <citation type="submission" date="2017-01" db="EMBL/GenBank/DDBJ databases">
        <authorList>
            <person name="Varghese N."/>
            <person name="Submissions S."/>
        </authorList>
    </citation>
    <scope>NUCLEOTIDE SEQUENCE [LARGE SCALE GENOMIC DNA]</scope>
    <source>
        <strain evidence="3">DSM 23127</strain>
    </source>
</reference>
<dbReference type="OrthoDB" id="2968286at2"/>
<sequence length="174" mass="19464">MRCKYVIFLAILTISALAGCQNDETDINVAKTFPTEKEAIHQFLKENPNSDVERISTTNEENIFLKRSGNNQYSFHDMKSVDDGYSVVKITVTLSLHNTIAGSSEVTTTKGEDYTFQIVKKGKLEELPSAERNHSFSDLYRGDIKLSLIERHTAESSNGSFTENVIDSTDTISD</sequence>
<feature type="signal peptide" evidence="1">
    <location>
        <begin position="1"/>
        <end position="18"/>
    </location>
</feature>
<proteinExistence type="predicted"/>
<dbReference type="PROSITE" id="PS51257">
    <property type="entry name" value="PROKAR_LIPOPROTEIN"/>
    <property type="match status" value="1"/>
</dbReference>
<dbReference type="EMBL" id="FTOC01000004">
    <property type="protein sequence ID" value="SIS45448.1"/>
    <property type="molecule type" value="Genomic_DNA"/>
</dbReference>
<evidence type="ECO:0000313" key="3">
    <source>
        <dbReference type="Proteomes" id="UP000187608"/>
    </source>
</evidence>
<evidence type="ECO:0000256" key="1">
    <source>
        <dbReference type="SAM" id="SignalP"/>
    </source>
</evidence>
<keyword evidence="1" id="KW-0732">Signal</keyword>
<protein>
    <submittedName>
        <fullName evidence="2">Uncharacterized protein</fullName>
    </submittedName>
</protein>
<gene>
    <name evidence="2" type="ORF">SAMN05421687_104109</name>
</gene>
<dbReference type="Proteomes" id="UP000187608">
    <property type="component" value="Unassembled WGS sequence"/>
</dbReference>
<feature type="chain" id="PRO_5039619891" evidence="1">
    <location>
        <begin position="19"/>
        <end position="174"/>
    </location>
</feature>
<evidence type="ECO:0000313" key="2">
    <source>
        <dbReference type="EMBL" id="SIS45448.1"/>
    </source>
</evidence>
<keyword evidence="3" id="KW-1185">Reference proteome</keyword>
<name>A0A1N7J7V5_9BACI</name>
<dbReference type="AlphaFoldDB" id="A0A1N7J7V5"/>
<accession>A0A1N7J7V5</accession>
<organism evidence="2 3">
    <name type="scientific">Salimicrobium flavidum</name>
    <dbReference type="NCBI Taxonomy" id="570947"/>
    <lineage>
        <taxon>Bacteria</taxon>
        <taxon>Bacillati</taxon>
        <taxon>Bacillota</taxon>
        <taxon>Bacilli</taxon>
        <taxon>Bacillales</taxon>
        <taxon>Bacillaceae</taxon>
        <taxon>Salimicrobium</taxon>
    </lineage>
</organism>